<sequence length="340" mass="35247">PALAAAPVLLAASLALLAAAGWSAPAAAAPERPGPVRTASPRGTEPAAESDPRTETRHVVRAGETLGGIANRAEVPRILIIEANALPPPYAVREGQVLVIPRRRSHRVKEGETGFAIAMDYGVPWSAIAVANGIDPKGRVRAGQALVIPTLTRAAPLPAASPSPAADRDDDDDEARPPARPAAPATGTTTGTAAATSATSGLRFTWPAPGKVRRGFVARARGASSSEARSRRGAPASPHDGIDIAGAKGDPVRAAAPGLVWYAGKEPNLYGNVVIIDHGRGWFSAYAKLSKVTVKKGELVRGGERVGLIGNTGSTSTTELHFEIRRNTVPRDPEALLPKR</sequence>
<feature type="region of interest" description="Disordered" evidence="1">
    <location>
        <begin position="27"/>
        <end position="57"/>
    </location>
</feature>
<protein>
    <submittedName>
        <fullName evidence="4">M23 family metallopeptidase</fullName>
    </submittedName>
</protein>
<reference evidence="4 5" key="1">
    <citation type="submission" date="2020-08" db="EMBL/GenBank/DDBJ databases">
        <title>The genome sequence of type strain Novosphingobium piscinae KCTC 42194.</title>
        <authorList>
            <person name="Liu Y."/>
        </authorList>
    </citation>
    <scope>NUCLEOTIDE SEQUENCE [LARGE SCALE GENOMIC DNA]</scope>
    <source>
        <strain evidence="4 5">KCTC 42194</strain>
    </source>
</reference>
<dbReference type="CDD" id="cd00118">
    <property type="entry name" value="LysM"/>
    <property type="match status" value="2"/>
</dbReference>
<evidence type="ECO:0000259" key="3">
    <source>
        <dbReference type="PROSITE" id="PS51782"/>
    </source>
</evidence>
<feature type="domain" description="LysM" evidence="3">
    <location>
        <begin position="104"/>
        <end position="148"/>
    </location>
</feature>
<dbReference type="InterPro" id="IPR018392">
    <property type="entry name" value="LysM"/>
</dbReference>
<accession>A0A7X1KRL5</accession>
<keyword evidence="5" id="KW-1185">Reference proteome</keyword>
<dbReference type="InterPro" id="IPR050570">
    <property type="entry name" value="Cell_wall_metabolism_enzyme"/>
</dbReference>
<feature type="compositionally biased region" description="Low complexity" evidence="1">
    <location>
        <begin position="182"/>
        <end position="202"/>
    </location>
</feature>
<feature type="compositionally biased region" description="Low complexity" evidence="1">
    <location>
        <begin position="219"/>
        <end position="238"/>
    </location>
</feature>
<name>A0A7X1KRL5_9SPHN</name>
<dbReference type="InterPro" id="IPR036779">
    <property type="entry name" value="LysM_dom_sf"/>
</dbReference>
<dbReference type="PANTHER" id="PTHR21666">
    <property type="entry name" value="PEPTIDASE-RELATED"/>
    <property type="match status" value="1"/>
</dbReference>
<feature type="signal peptide" evidence="2">
    <location>
        <begin position="1"/>
        <end position="28"/>
    </location>
</feature>
<gene>
    <name evidence="4" type="ORF">H7F53_17385</name>
</gene>
<evidence type="ECO:0000256" key="1">
    <source>
        <dbReference type="SAM" id="MobiDB-lite"/>
    </source>
</evidence>
<keyword evidence="2" id="KW-0732">Signal</keyword>
<dbReference type="SUPFAM" id="SSF54106">
    <property type="entry name" value="LysM domain"/>
    <property type="match status" value="2"/>
</dbReference>
<dbReference type="GO" id="GO:0004222">
    <property type="term" value="F:metalloendopeptidase activity"/>
    <property type="evidence" value="ECO:0007669"/>
    <property type="project" value="TreeGrafter"/>
</dbReference>
<feature type="non-terminal residue" evidence="4">
    <location>
        <position position="1"/>
    </location>
</feature>
<dbReference type="InterPro" id="IPR011055">
    <property type="entry name" value="Dup_hybrid_motif"/>
</dbReference>
<dbReference type="RefSeq" id="WP_185680785.1">
    <property type="nucleotide sequence ID" value="NZ_JACLAX010000037.1"/>
</dbReference>
<organism evidence="4 5">
    <name type="scientific">Novosphingobium piscinae</name>
    <dbReference type="NCBI Taxonomy" id="1507448"/>
    <lineage>
        <taxon>Bacteria</taxon>
        <taxon>Pseudomonadati</taxon>
        <taxon>Pseudomonadota</taxon>
        <taxon>Alphaproteobacteria</taxon>
        <taxon>Sphingomonadales</taxon>
        <taxon>Sphingomonadaceae</taxon>
        <taxon>Novosphingobium</taxon>
    </lineage>
</organism>
<feature type="region of interest" description="Disordered" evidence="1">
    <location>
        <begin position="156"/>
        <end position="207"/>
    </location>
</feature>
<dbReference type="Gene3D" id="2.70.70.10">
    <property type="entry name" value="Glucose Permease (Domain IIA)"/>
    <property type="match status" value="1"/>
</dbReference>
<proteinExistence type="predicted"/>
<dbReference type="PANTHER" id="PTHR21666:SF270">
    <property type="entry name" value="MUREIN HYDROLASE ACTIVATOR ENVC"/>
    <property type="match status" value="1"/>
</dbReference>
<dbReference type="InterPro" id="IPR016047">
    <property type="entry name" value="M23ase_b-sheet_dom"/>
</dbReference>
<dbReference type="AlphaFoldDB" id="A0A7X1KRL5"/>
<dbReference type="SUPFAM" id="SSF51261">
    <property type="entry name" value="Duplicated hybrid motif"/>
    <property type="match status" value="1"/>
</dbReference>
<dbReference type="Pfam" id="PF01551">
    <property type="entry name" value="Peptidase_M23"/>
    <property type="match status" value="1"/>
</dbReference>
<evidence type="ECO:0000313" key="5">
    <source>
        <dbReference type="Proteomes" id="UP000551327"/>
    </source>
</evidence>
<dbReference type="SMART" id="SM00257">
    <property type="entry name" value="LysM"/>
    <property type="match status" value="2"/>
</dbReference>
<dbReference type="EMBL" id="JACLAX010000037">
    <property type="protein sequence ID" value="MBC2670931.1"/>
    <property type="molecule type" value="Genomic_DNA"/>
</dbReference>
<feature type="region of interest" description="Disordered" evidence="1">
    <location>
        <begin position="219"/>
        <end position="249"/>
    </location>
</feature>
<evidence type="ECO:0000256" key="2">
    <source>
        <dbReference type="SAM" id="SignalP"/>
    </source>
</evidence>
<comment type="caution">
    <text evidence="4">The sequence shown here is derived from an EMBL/GenBank/DDBJ whole genome shotgun (WGS) entry which is preliminary data.</text>
</comment>
<dbReference type="PROSITE" id="PS51782">
    <property type="entry name" value="LYSM"/>
    <property type="match status" value="2"/>
</dbReference>
<dbReference type="Proteomes" id="UP000551327">
    <property type="component" value="Unassembled WGS sequence"/>
</dbReference>
<feature type="domain" description="LysM" evidence="3">
    <location>
        <begin position="56"/>
        <end position="100"/>
    </location>
</feature>
<dbReference type="Gene3D" id="3.10.350.10">
    <property type="entry name" value="LysM domain"/>
    <property type="match status" value="2"/>
</dbReference>
<evidence type="ECO:0000313" key="4">
    <source>
        <dbReference type="EMBL" id="MBC2670931.1"/>
    </source>
</evidence>
<feature type="compositionally biased region" description="Low complexity" evidence="1">
    <location>
        <begin position="156"/>
        <end position="165"/>
    </location>
</feature>
<feature type="chain" id="PRO_5030993723" evidence="2">
    <location>
        <begin position="29"/>
        <end position="340"/>
    </location>
</feature>
<dbReference type="Pfam" id="PF01476">
    <property type="entry name" value="LysM"/>
    <property type="match status" value="2"/>
</dbReference>
<dbReference type="CDD" id="cd12797">
    <property type="entry name" value="M23_peptidase"/>
    <property type="match status" value="1"/>
</dbReference>